<evidence type="ECO:0000313" key="2">
    <source>
        <dbReference type="EMBL" id="MBN2964931.1"/>
    </source>
</evidence>
<dbReference type="Proteomes" id="UP000703590">
    <property type="component" value="Unassembled WGS sequence"/>
</dbReference>
<dbReference type="InterPro" id="IPR029150">
    <property type="entry name" value="dCache_3"/>
</dbReference>
<dbReference type="RefSeq" id="WP_205459478.1">
    <property type="nucleotide sequence ID" value="NZ_JAFHKK010000019.1"/>
</dbReference>
<dbReference type="EMBL" id="JAFHKK010000019">
    <property type="protein sequence ID" value="MBN2964931.1"/>
    <property type="molecule type" value="Genomic_DNA"/>
</dbReference>
<proteinExistence type="predicted"/>
<accession>A0ABS2WTD8</accession>
<evidence type="ECO:0000259" key="1">
    <source>
        <dbReference type="Pfam" id="PF14827"/>
    </source>
</evidence>
<sequence length="282" mass="32365">MRFFFTCSAIFILLLVLYMGHRYQQELLHNDAKRYLNHQIFLFTKTLEEEKSLALSMAVLLSQNPLVAQCIHTKDKEGCLTIANDTLHSLSPLTHYAIRIHMHTADFKSLLRAWNLERSGDSLESFRHSLVQVKNTKTPLSGVEAGREGLFLRGVSPVFDQNTYIGSLEVIFDYKHITNLLSHQGVALYVLLDKKLSTISDTFKPHQIDLLESHIIVNKEADFDKAYLLSSLDFTHKTTLHKENHFFASLPIRDISGEEIGYYVLVVDTQKKAQWGKVVQRF</sequence>
<gene>
    <name evidence="2" type="ORF">JWV37_09085</name>
</gene>
<dbReference type="InterPro" id="IPR029151">
    <property type="entry name" value="Sensor-like_sf"/>
</dbReference>
<evidence type="ECO:0000313" key="3">
    <source>
        <dbReference type="Proteomes" id="UP000703590"/>
    </source>
</evidence>
<keyword evidence="3" id="KW-1185">Reference proteome</keyword>
<comment type="caution">
    <text evidence="2">The sequence shown here is derived from an EMBL/GenBank/DDBJ whole genome shotgun (WGS) entry which is preliminary data.</text>
</comment>
<protein>
    <recommendedName>
        <fullName evidence="1">Double Cache domain-containing protein</fullName>
    </recommendedName>
</protein>
<reference evidence="2" key="1">
    <citation type="submission" date="2021-02" db="EMBL/GenBank/DDBJ databases">
        <title>Sulfurospirillum tamanensis sp. nov.</title>
        <authorList>
            <person name="Frolova A."/>
            <person name="Merkel A."/>
            <person name="Slobodkin A."/>
        </authorList>
    </citation>
    <scope>NUCLEOTIDE SEQUENCE</scope>
    <source>
        <strain evidence="2">T05b</strain>
    </source>
</reference>
<reference evidence="2" key="2">
    <citation type="submission" date="2021-02" db="EMBL/GenBank/DDBJ databases">
        <authorList>
            <person name="Merkel A.Y."/>
        </authorList>
    </citation>
    <scope>NUCLEOTIDE SEQUENCE</scope>
    <source>
        <strain evidence="2">T05b</strain>
    </source>
</reference>
<feature type="domain" description="Double Cache" evidence="1">
    <location>
        <begin position="40"/>
        <end position="269"/>
    </location>
</feature>
<dbReference type="SUPFAM" id="SSF103190">
    <property type="entry name" value="Sensory domain-like"/>
    <property type="match status" value="1"/>
</dbReference>
<dbReference type="Pfam" id="PF14827">
    <property type="entry name" value="dCache_3"/>
    <property type="match status" value="1"/>
</dbReference>
<organism evidence="2 3">
    <name type="scientific">Sulfurospirillum tamanense</name>
    <dbReference type="NCBI Taxonomy" id="2813362"/>
    <lineage>
        <taxon>Bacteria</taxon>
        <taxon>Pseudomonadati</taxon>
        <taxon>Campylobacterota</taxon>
        <taxon>Epsilonproteobacteria</taxon>
        <taxon>Campylobacterales</taxon>
        <taxon>Sulfurospirillaceae</taxon>
        <taxon>Sulfurospirillum</taxon>
    </lineage>
</organism>
<name>A0ABS2WTD8_9BACT</name>